<feature type="transmembrane region" description="Helical" evidence="1">
    <location>
        <begin position="45"/>
        <end position="70"/>
    </location>
</feature>
<proteinExistence type="predicted"/>
<dbReference type="AlphaFoldDB" id="A0A7X4HB07"/>
<feature type="transmembrane region" description="Helical" evidence="1">
    <location>
        <begin position="98"/>
        <end position="120"/>
    </location>
</feature>
<keyword evidence="1" id="KW-0812">Transmembrane</keyword>
<keyword evidence="1" id="KW-1133">Transmembrane helix</keyword>
<dbReference type="Proteomes" id="UP000450676">
    <property type="component" value="Unassembled WGS sequence"/>
</dbReference>
<reference evidence="2 3" key="1">
    <citation type="submission" date="2019-12" db="EMBL/GenBank/DDBJ databases">
        <title>Novel species isolated from a subtropical stream in China.</title>
        <authorList>
            <person name="Lu H."/>
        </authorList>
    </citation>
    <scope>NUCLEOTIDE SEQUENCE [LARGE SCALE GENOMIC DNA]</scope>
    <source>
        <strain evidence="2 3">FT127W</strain>
    </source>
</reference>
<protein>
    <recommendedName>
        <fullName evidence="4">M50 family peptidase</fullName>
    </recommendedName>
</protein>
<evidence type="ECO:0000313" key="2">
    <source>
        <dbReference type="EMBL" id="MYN07941.1"/>
    </source>
</evidence>
<feature type="transmembrane region" description="Helical" evidence="1">
    <location>
        <begin position="18"/>
        <end position="36"/>
    </location>
</feature>
<name>A0A7X4HB07_9BURK</name>
<gene>
    <name evidence="2" type="ORF">GTP77_11400</name>
</gene>
<evidence type="ECO:0000256" key="1">
    <source>
        <dbReference type="SAM" id="Phobius"/>
    </source>
</evidence>
<keyword evidence="3" id="KW-1185">Reference proteome</keyword>
<evidence type="ECO:0008006" key="4">
    <source>
        <dbReference type="Google" id="ProtNLM"/>
    </source>
</evidence>
<sequence length="183" mass="20244">MFDCAAIAPAWFCQHREVLLNVLLYLAPSLALALVIRRLAAFHPFFFLFTLAGTICHELAHFCVGLLTGARPAGFSVMPRRVGQSWQLGSVSLTRVRWYNAAPVALAPFLVAAVPLAVALWRAQPGWHFEPLDLLLAFAVAPQFLACWPSAVDWKIALRSWPYLVIAALAWSASYYTVILPPV</sequence>
<dbReference type="RefSeq" id="WP_161072282.1">
    <property type="nucleotide sequence ID" value="NZ_WWCU01000010.1"/>
</dbReference>
<accession>A0A7X4HB07</accession>
<feature type="transmembrane region" description="Helical" evidence="1">
    <location>
        <begin position="132"/>
        <end position="151"/>
    </location>
</feature>
<comment type="caution">
    <text evidence="2">The sequence shown here is derived from an EMBL/GenBank/DDBJ whole genome shotgun (WGS) entry which is preliminary data.</text>
</comment>
<feature type="transmembrane region" description="Helical" evidence="1">
    <location>
        <begin position="163"/>
        <end position="180"/>
    </location>
</feature>
<keyword evidence="1" id="KW-0472">Membrane</keyword>
<organism evidence="2 3">
    <name type="scientific">Pseudoduganella aquatica</name>
    <dbReference type="NCBI Taxonomy" id="2660641"/>
    <lineage>
        <taxon>Bacteria</taxon>
        <taxon>Pseudomonadati</taxon>
        <taxon>Pseudomonadota</taxon>
        <taxon>Betaproteobacteria</taxon>
        <taxon>Burkholderiales</taxon>
        <taxon>Oxalobacteraceae</taxon>
        <taxon>Telluria group</taxon>
        <taxon>Pseudoduganella</taxon>
    </lineage>
</organism>
<evidence type="ECO:0000313" key="3">
    <source>
        <dbReference type="Proteomes" id="UP000450676"/>
    </source>
</evidence>
<dbReference type="EMBL" id="WWCU01000010">
    <property type="protein sequence ID" value="MYN07941.1"/>
    <property type="molecule type" value="Genomic_DNA"/>
</dbReference>